<sequence>MSKGSKRRKALVSDTKVEKNWNTVFKNKKIPKTLKEGLTEWVDKYGISK</sequence>
<evidence type="ECO:0000313" key="1">
    <source>
        <dbReference type="EMBL" id="BAQ94059.1"/>
    </source>
</evidence>
<evidence type="ECO:0000313" key="2">
    <source>
        <dbReference type="Proteomes" id="UP000505345"/>
    </source>
</evidence>
<accession>A0A6S4P8D8</accession>
<dbReference type="RefSeq" id="YP_009778117.1">
    <property type="nucleotide sequence ID" value="NC_047711.1"/>
</dbReference>
<protein>
    <submittedName>
        <fullName evidence="1">Uncharacterized protein</fullName>
    </submittedName>
</protein>
<dbReference type="GeneID" id="55412575"/>
<keyword evidence="2" id="KW-1185">Reference proteome</keyword>
<organism evidence="1 2">
    <name type="scientific">uncultured phage_MedDCM-OCT-S28-C10</name>
    <dbReference type="NCBI Taxonomy" id="2741077"/>
    <lineage>
        <taxon>Viruses</taxon>
        <taxon>Duplodnaviria</taxon>
        <taxon>Heunggongvirae</taxon>
        <taxon>Uroviricota</taxon>
        <taxon>Caudoviricetes</taxon>
        <taxon>Autographivirales</taxon>
        <taxon>Votkovvirus</taxon>
        <taxon>Votkovvirus S28C10</taxon>
    </lineage>
</organism>
<reference evidence="1 2" key="1">
    <citation type="journal article" date="2013" name="PLoS Genet.">
        <title>Expanding the Marine Virosphere Using Metagenomics.</title>
        <authorList>
            <person name="Mizuno C.M."/>
            <person name="Rodriguez-Valera F."/>
            <person name="Kimes N.E."/>
            <person name="Ghai R."/>
        </authorList>
    </citation>
    <scope>NUCLEOTIDE SEQUENCE [LARGE SCALE GENOMIC DNA]</scope>
    <source>
        <strain evidence="1">UvMED-CGR-C62A-MedDCM-OCT-S28-C10</strain>
    </source>
</reference>
<dbReference type="Proteomes" id="UP000505345">
    <property type="component" value="Segment"/>
</dbReference>
<name>A0A6S4P8D8_9CAUD</name>
<dbReference type="KEGG" id="vg:55412575"/>
<proteinExistence type="predicted"/>
<dbReference type="EMBL" id="AP013540">
    <property type="protein sequence ID" value="BAQ94059.1"/>
    <property type="molecule type" value="Genomic_DNA"/>
</dbReference>